<reference evidence="3 4" key="1">
    <citation type="journal article" date="2018" name="IMA Fungus">
        <title>IMA Genome-F 9: Draft genome sequence of Annulohypoxylon stygium, Aspergillus mulundensis, Berkeleyomyces basicola (syn. Thielaviopsis basicola), Ceratocystis smalleyi, two Cercospora beticola strains, Coleophoma cylindrospora, Fusarium fracticaudum, Phialophora cf. hyalina, and Morchella septimelata.</title>
        <authorList>
            <person name="Wingfield B.D."/>
            <person name="Bills G.F."/>
            <person name="Dong Y."/>
            <person name="Huang W."/>
            <person name="Nel W.J."/>
            <person name="Swalarsk-Parry B.S."/>
            <person name="Vaghefi N."/>
            <person name="Wilken P.M."/>
            <person name="An Z."/>
            <person name="de Beer Z.W."/>
            <person name="De Vos L."/>
            <person name="Chen L."/>
            <person name="Duong T.A."/>
            <person name="Gao Y."/>
            <person name="Hammerbacher A."/>
            <person name="Kikkert J.R."/>
            <person name="Li Y."/>
            <person name="Li H."/>
            <person name="Li K."/>
            <person name="Li Q."/>
            <person name="Liu X."/>
            <person name="Ma X."/>
            <person name="Naidoo K."/>
            <person name="Pethybridge S.J."/>
            <person name="Sun J."/>
            <person name="Steenkamp E.T."/>
            <person name="van der Nest M.A."/>
            <person name="van Wyk S."/>
            <person name="Wingfield M.J."/>
            <person name="Xiong C."/>
            <person name="Yue Q."/>
            <person name="Zhang X."/>
        </authorList>
    </citation>
    <scope>NUCLEOTIDE SEQUENCE [LARGE SCALE GENOMIC DNA]</scope>
    <source>
        <strain evidence="3 4">BP 5553</strain>
    </source>
</reference>
<comment type="similarity">
    <text evidence="1">Belongs to the short-chain dehydrogenases/reductases (SDR) family.</text>
</comment>
<evidence type="ECO:0008006" key="5">
    <source>
        <dbReference type="Google" id="ProtNLM"/>
    </source>
</evidence>
<dbReference type="SUPFAM" id="SSF51735">
    <property type="entry name" value="NAD(P)-binding Rossmann-fold domains"/>
    <property type="match status" value="1"/>
</dbReference>
<dbReference type="GO" id="GO:0016491">
    <property type="term" value="F:oxidoreductase activity"/>
    <property type="evidence" value="ECO:0007669"/>
    <property type="project" value="UniProtKB-KW"/>
</dbReference>
<dbReference type="Gene3D" id="3.40.50.720">
    <property type="entry name" value="NAD(P)-binding Rossmann-like Domain"/>
    <property type="match status" value="1"/>
</dbReference>
<dbReference type="CDD" id="cd05233">
    <property type="entry name" value="SDR_c"/>
    <property type="match status" value="1"/>
</dbReference>
<organism evidence="3 4">
    <name type="scientific">Venustampulla echinocandica</name>
    <dbReference type="NCBI Taxonomy" id="2656787"/>
    <lineage>
        <taxon>Eukaryota</taxon>
        <taxon>Fungi</taxon>
        <taxon>Dikarya</taxon>
        <taxon>Ascomycota</taxon>
        <taxon>Pezizomycotina</taxon>
        <taxon>Leotiomycetes</taxon>
        <taxon>Helotiales</taxon>
        <taxon>Pleuroascaceae</taxon>
        <taxon>Venustampulla</taxon>
    </lineage>
</organism>
<evidence type="ECO:0000313" key="4">
    <source>
        <dbReference type="Proteomes" id="UP000254866"/>
    </source>
</evidence>
<name>A0A370TX24_9HELO</name>
<dbReference type="RefSeq" id="XP_031872731.1">
    <property type="nucleotide sequence ID" value="XM_032008677.1"/>
</dbReference>
<dbReference type="PANTHER" id="PTHR43669">
    <property type="entry name" value="5-KETO-D-GLUCONATE 5-REDUCTASE"/>
    <property type="match status" value="1"/>
</dbReference>
<dbReference type="InterPro" id="IPR036291">
    <property type="entry name" value="NAD(P)-bd_dom_sf"/>
</dbReference>
<dbReference type="OrthoDB" id="5336600at2759"/>
<proteinExistence type="inferred from homology"/>
<keyword evidence="4" id="KW-1185">Reference proteome</keyword>
<dbReference type="Pfam" id="PF00106">
    <property type="entry name" value="adh_short"/>
    <property type="match status" value="1"/>
</dbReference>
<keyword evidence="2" id="KW-0560">Oxidoreductase</keyword>
<gene>
    <name evidence="3" type="ORF">BP5553_00054</name>
</gene>
<evidence type="ECO:0000256" key="2">
    <source>
        <dbReference type="ARBA" id="ARBA00023002"/>
    </source>
</evidence>
<dbReference type="EMBL" id="NPIC01000001">
    <property type="protein sequence ID" value="RDL40075.1"/>
    <property type="molecule type" value="Genomic_DNA"/>
</dbReference>
<evidence type="ECO:0000256" key="1">
    <source>
        <dbReference type="ARBA" id="ARBA00006484"/>
    </source>
</evidence>
<evidence type="ECO:0000313" key="3">
    <source>
        <dbReference type="EMBL" id="RDL40075.1"/>
    </source>
</evidence>
<comment type="caution">
    <text evidence="3">The sequence shown here is derived from an EMBL/GenBank/DDBJ whole genome shotgun (WGS) entry which is preliminary data.</text>
</comment>
<sequence length="234" mass="25626">MASKIVLVIGAGQNIGRSIATHFSGKEYKVAVVSRNPTKEIFNSANLLIRADLSDLSVMPSIFSEVKAKLGVPNVVVYNGTYQAAYVTLNKPDPFSIPVDEWASSLNVNAISAYAAVQQALAGFKELPTEVPKTFIYTGNCGTHTAIPHLMNLMVGKRVAAHMIECAVKTYEKDGFRFYFADQRHEDASPMYTGLDGQAHAENYLELAEKAEQGPWEHTFVKGKGYVDFEGRTG</sequence>
<dbReference type="Proteomes" id="UP000254866">
    <property type="component" value="Unassembled WGS sequence"/>
</dbReference>
<dbReference type="STRING" id="2656787.A0A370TX24"/>
<dbReference type="InterPro" id="IPR002347">
    <property type="entry name" value="SDR_fam"/>
</dbReference>
<accession>A0A370TX24</accession>
<dbReference type="PANTHER" id="PTHR43669:SF4">
    <property type="entry name" value="SHORT-CHAIN DEHYDROGENASE"/>
    <property type="match status" value="1"/>
</dbReference>
<dbReference type="AlphaFoldDB" id="A0A370TX24"/>
<dbReference type="GeneID" id="43592903"/>
<protein>
    <recommendedName>
        <fullName evidence="5">NAD(P)-binding protein</fullName>
    </recommendedName>
</protein>